<dbReference type="EMBL" id="CP092872">
    <property type="protein sequence ID" value="UYV72841.1"/>
    <property type="molecule type" value="Genomic_DNA"/>
</dbReference>
<evidence type="ECO:0000313" key="1">
    <source>
        <dbReference type="EMBL" id="UYV72841.1"/>
    </source>
</evidence>
<name>A0ABY6KXJ7_9ARAC</name>
<dbReference type="Proteomes" id="UP001235939">
    <property type="component" value="Chromosome 10"/>
</dbReference>
<organism evidence="1 2">
    <name type="scientific">Cordylochernes scorpioides</name>
    <dbReference type="NCBI Taxonomy" id="51811"/>
    <lineage>
        <taxon>Eukaryota</taxon>
        <taxon>Metazoa</taxon>
        <taxon>Ecdysozoa</taxon>
        <taxon>Arthropoda</taxon>
        <taxon>Chelicerata</taxon>
        <taxon>Arachnida</taxon>
        <taxon>Pseudoscorpiones</taxon>
        <taxon>Cheliferoidea</taxon>
        <taxon>Chernetidae</taxon>
        <taxon>Cordylochernes</taxon>
    </lineage>
</organism>
<dbReference type="PANTHER" id="PTHR47331:SF1">
    <property type="entry name" value="GAG-LIKE PROTEIN"/>
    <property type="match status" value="1"/>
</dbReference>
<dbReference type="InterPro" id="IPR021109">
    <property type="entry name" value="Peptidase_aspartic_dom_sf"/>
</dbReference>
<dbReference type="Gene3D" id="2.40.70.10">
    <property type="entry name" value="Acid Proteases"/>
    <property type="match status" value="1"/>
</dbReference>
<keyword evidence="2" id="KW-1185">Reference proteome</keyword>
<protein>
    <submittedName>
        <fullName evidence="1">Uncharacterized protein</fullName>
    </submittedName>
</protein>
<reference evidence="1 2" key="1">
    <citation type="submission" date="2022-01" db="EMBL/GenBank/DDBJ databases">
        <title>A chromosomal length assembly of Cordylochernes scorpioides.</title>
        <authorList>
            <person name="Zeh D."/>
            <person name="Zeh J."/>
        </authorList>
    </citation>
    <scope>NUCLEOTIDE SEQUENCE [LARGE SCALE GENOMIC DNA]</scope>
    <source>
        <strain evidence="1">IN4F17</strain>
        <tissue evidence="1">Whole Body</tissue>
    </source>
</reference>
<dbReference type="SUPFAM" id="SSF50630">
    <property type="entry name" value="Acid proteases"/>
    <property type="match status" value="1"/>
</dbReference>
<dbReference type="Pfam" id="PF13650">
    <property type="entry name" value="Asp_protease_2"/>
    <property type="match status" value="1"/>
</dbReference>
<sequence>MVIDGEAVIKGCEGSLPIVPVMIQGPKGIRRVYALLDTGASRSMISKSLADGVGLRGESYSCSYESVSGTKTKQERFAQQGTEAEIAASGRFGPIEWKFIPPAAPHFGGAWERLIKSVKNTCTQS</sequence>
<gene>
    <name evidence="1" type="ORF">LAZ67_10000953</name>
</gene>
<dbReference type="PROSITE" id="PS00141">
    <property type="entry name" value="ASP_PROTEASE"/>
    <property type="match status" value="1"/>
</dbReference>
<accession>A0ABY6KXJ7</accession>
<dbReference type="InterPro" id="IPR001969">
    <property type="entry name" value="Aspartic_peptidase_AS"/>
</dbReference>
<dbReference type="PANTHER" id="PTHR47331">
    <property type="entry name" value="PHD-TYPE DOMAIN-CONTAINING PROTEIN"/>
    <property type="match status" value="1"/>
</dbReference>
<evidence type="ECO:0000313" key="2">
    <source>
        <dbReference type="Proteomes" id="UP001235939"/>
    </source>
</evidence>
<proteinExistence type="predicted"/>